<keyword evidence="4" id="KW-1185">Reference proteome</keyword>
<accession>A0ABU3VX20</accession>
<organism evidence="3 4">
    <name type="scientific">Marinobacter xestospongiae</name>
    <dbReference type="NCBI Taxonomy" id="994319"/>
    <lineage>
        <taxon>Bacteria</taxon>
        <taxon>Pseudomonadati</taxon>
        <taxon>Pseudomonadota</taxon>
        <taxon>Gammaproteobacteria</taxon>
        <taxon>Pseudomonadales</taxon>
        <taxon>Marinobacteraceae</taxon>
        <taxon>Marinobacter</taxon>
    </lineage>
</organism>
<feature type="signal peptide" evidence="2">
    <location>
        <begin position="1"/>
        <end position="20"/>
    </location>
</feature>
<keyword evidence="2" id="KW-0732">Signal</keyword>
<evidence type="ECO:0000313" key="4">
    <source>
        <dbReference type="Proteomes" id="UP001269819"/>
    </source>
</evidence>
<name>A0ABU3VX20_9GAMM</name>
<reference evidence="3 4" key="1">
    <citation type="submission" date="2023-10" db="EMBL/GenBank/DDBJ databases">
        <title>Characteristics and mechanism of a salt-tolerant marine origin heterotrophic nitrifying- aerobic denitrifying bacteria Marinobacter xestospongiae HN1.</title>
        <authorList>
            <person name="Qi R."/>
        </authorList>
    </citation>
    <scope>NUCLEOTIDE SEQUENCE [LARGE SCALE GENOMIC DNA]</scope>
    <source>
        <strain evidence="3 4">HN1</strain>
    </source>
</reference>
<comment type="caution">
    <text evidence="3">The sequence shown here is derived from an EMBL/GenBank/DDBJ whole genome shotgun (WGS) entry which is preliminary data.</text>
</comment>
<feature type="chain" id="PRO_5047061677" evidence="2">
    <location>
        <begin position="21"/>
        <end position="129"/>
    </location>
</feature>
<dbReference type="EMBL" id="JAWIIJ010000005">
    <property type="protein sequence ID" value="MDV2078818.1"/>
    <property type="molecule type" value="Genomic_DNA"/>
</dbReference>
<feature type="region of interest" description="Disordered" evidence="1">
    <location>
        <begin position="90"/>
        <end position="129"/>
    </location>
</feature>
<sequence>MKTLFAAVLALSCVATQALADVVVIGNPAGPDSISASQVRDIYLNRSQQLPDGQKAVPFELQSGNPVRADFHGKITNRNDAQLKAFWSQQVFTGRGGPPPPTPSSRRSGPSRCSPVVASPPRSWPTPAR</sequence>
<evidence type="ECO:0000256" key="1">
    <source>
        <dbReference type="SAM" id="MobiDB-lite"/>
    </source>
</evidence>
<evidence type="ECO:0000313" key="3">
    <source>
        <dbReference type="EMBL" id="MDV2078818.1"/>
    </source>
</evidence>
<gene>
    <name evidence="3" type="ORF">RYS15_08980</name>
</gene>
<dbReference type="RefSeq" id="WP_316973506.1">
    <property type="nucleotide sequence ID" value="NZ_JAWIIJ010000005.1"/>
</dbReference>
<proteinExistence type="predicted"/>
<evidence type="ECO:0000256" key="2">
    <source>
        <dbReference type="SAM" id="SignalP"/>
    </source>
</evidence>
<dbReference type="Proteomes" id="UP001269819">
    <property type="component" value="Unassembled WGS sequence"/>
</dbReference>
<protein>
    <submittedName>
        <fullName evidence="3">Phosphate ABC transporter substrate-binding protein</fullName>
    </submittedName>
</protein>